<dbReference type="Pfam" id="PF12627">
    <property type="entry name" value="PolyA_pol_RNAbd"/>
    <property type="match status" value="1"/>
</dbReference>
<feature type="active site" evidence="7">
    <location>
        <position position="72"/>
    </location>
</feature>
<keyword evidence="2 7" id="KW-0808">Transferase</keyword>
<comment type="catalytic activity">
    <reaction evidence="7">
        <text>RNA(n) + ATP = RNA(n)-3'-adenine ribonucleotide + diphosphate</text>
        <dbReference type="Rhea" id="RHEA:11332"/>
        <dbReference type="Rhea" id="RHEA-COMP:14527"/>
        <dbReference type="Rhea" id="RHEA-COMP:17347"/>
        <dbReference type="ChEBI" id="CHEBI:30616"/>
        <dbReference type="ChEBI" id="CHEBI:33019"/>
        <dbReference type="ChEBI" id="CHEBI:140395"/>
        <dbReference type="ChEBI" id="CHEBI:173115"/>
        <dbReference type="EC" id="2.7.7.19"/>
    </reaction>
</comment>
<accession>A0A2Z6E050</accession>
<dbReference type="InterPro" id="IPR025866">
    <property type="entry name" value="PolyA_pol_arg_C_dom"/>
</dbReference>
<dbReference type="EMBL" id="AP018558">
    <property type="protein sequence ID" value="BBD77875.1"/>
    <property type="molecule type" value="Genomic_DNA"/>
</dbReference>
<keyword evidence="14" id="KW-1185">Reference proteome</keyword>
<dbReference type="SUPFAM" id="SSF81301">
    <property type="entry name" value="Nucleotidyltransferase"/>
    <property type="match status" value="1"/>
</dbReference>
<evidence type="ECO:0000256" key="5">
    <source>
        <dbReference type="ARBA" id="ARBA00022884"/>
    </source>
</evidence>
<dbReference type="KEGG" id="htl:HPTL_1615"/>
<feature type="domain" description="Poly A polymerase head" evidence="10">
    <location>
        <begin position="54"/>
        <end position="178"/>
    </location>
</feature>
<dbReference type="GO" id="GO:0005524">
    <property type="term" value="F:ATP binding"/>
    <property type="evidence" value="ECO:0007669"/>
    <property type="project" value="UniProtKB-UniRule"/>
</dbReference>
<dbReference type="Gene3D" id="1.10.3090.10">
    <property type="entry name" value="cca-adding enzyme, domain 2"/>
    <property type="match status" value="1"/>
</dbReference>
<dbReference type="Pfam" id="PF12626">
    <property type="entry name" value="PolyA_pol_arg_C"/>
    <property type="match status" value="1"/>
</dbReference>
<dbReference type="InterPro" id="IPR052191">
    <property type="entry name" value="tRNA_ntf/polyA_polymerase_I"/>
</dbReference>
<keyword evidence="13" id="KW-0548">Nucleotidyltransferase</keyword>
<evidence type="ECO:0000256" key="3">
    <source>
        <dbReference type="ARBA" id="ARBA00022741"/>
    </source>
</evidence>
<dbReference type="InterPro" id="IPR002646">
    <property type="entry name" value="PolA_pol_head_dom"/>
</dbReference>
<evidence type="ECO:0000256" key="8">
    <source>
        <dbReference type="RuleBase" id="RU003953"/>
    </source>
</evidence>
<evidence type="ECO:0000259" key="10">
    <source>
        <dbReference type="Pfam" id="PF01743"/>
    </source>
</evidence>
<keyword evidence="1 7" id="KW-0507">mRNA processing</keyword>
<dbReference type="GO" id="GO:1990817">
    <property type="term" value="F:poly(A) RNA polymerase activity"/>
    <property type="evidence" value="ECO:0007669"/>
    <property type="project" value="UniProtKB-UniRule"/>
</dbReference>
<reference evidence="13 14" key="1">
    <citation type="submission" date="2018-04" db="EMBL/GenBank/DDBJ databases">
        <title>Complete genome sequence of Hydrogenophilus thermoluteolus TH-1.</title>
        <authorList>
            <person name="Arai H."/>
        </authorList>
    </citation>
    <scope>NUCLEOTIDE SEQUENCE [LARGE SCALE GENOMIC DNA]</scope>
    <source>
        <strain evidence="13 14">TH-1</strain>
    </source>
</reference>
<feature type="compositionally biased region" description="Low complexity" evidence="9">
    <location>
        <begin position="442"/>
        <end position="454"/>
    </location>
</feature>
<keyword evidence="5 7" id="KW-0694">RNA-binding</keyword>
<proteinExistence type="inferred from homology"/>
<keyword evidence="4 7" id="KW-0067">ATP-binding</keyword>
<dbReference type="RefSeq" id="WP_119335572.1">
    <property type="nucleotide sequence ID" value="NZ_AP018558.1"/>
</dbReference>
<evidence type="ECO:0000256" key="2">
    <source>
        <dbReference type="ARBA" id="ARBA00022679"/>
    </source>
</evidence>
<dbReference type="NCBIfam" id="TIGR01942">
    <property type="entry name" value="pcnB"/>
    <property type="match status" value="1"/>
</dbReference>
<dbReference type="PANTHER" id="PTHR43051">
    <property type="entry name" value="POLYNUCLEOTIDE ADENYLYLTRANSFERASE FAMILY PROTEIN"/>
    <property type="match status" value="1"/>
</dbReference>
<evidence type="ECO:0000259" key="12">
    <source>
        <dbReference type="Pfam" id="PF12627"/>
    </source>
</evidence>
<dbReference type="InterPro" id="IPR010206">
    <property type="entry name" value="PolA_pol_I"/>
</dbReference>
<dbReference type="GO" id="GO:0003723">
    <property type="term" value="F:RNA binding"/>
    <property type="evidence" value="ECO:0007669"/>
    <property type="project" value="UniProtKB-UniRule"/>
</dbReference>
<dbReference type="HAMAP" id="MF_00957">
    <property type="entry name" value="PolyA_pol"/>
    <property type="match status" value="1"/>
</dbReference>
<dbReference type="InterPro" id="IPR043519">
    <property type="entry name" value="NT_sf"/>
</dbReference>
<evidence type="ECO:0000256" key="7">
    <source>
        <dbReference type="HAMAP-Rule" id="MF_00957"/>
    </source>
</evidence>
<comment type="similarity">
    <text evidence="7 8">Belongs to the tRNA nucleotidyltransferase/poly(A) polymerase family.</text>
</comment>
<dbReference type="GO" id="GO:0006397">
    <property type="term" value="P:mRNA processing"/>
    <property type="evidence" value="ECO:0007669"/>
    <property type="project" value="UniProtKB-KW"/>
</dbReference>
<feature type="region of interest" description="Disordered" evidence="9">
    <location>
        <begin position="417"/>
        <end position="462"/>
    </location>
</feature>
<evidence type="ECO:0000256" key="4">
    <source>
        <dbReference type="ARBA" id="ARBA00022840"/>
    </source>
</evidence>
<gene>
    <name evidence="7" type="primary">pcnB</name>
    <name evidence="13" type="ORF">HPTL_1615</name>
</gene>
<dbReference type="Pfam" id="PF01743">
    <property type="entry name" value="PolyA_pol"/>
    <property type="match status" value="1"/>
</dbReference>
<feature type="compositionally biased region" description="Basic residues" evidence="9">
    <location>
        <begin position="427"/>
        <end position="439"/>
    </location>
</feature>
<dbReference type="CDD" id="cd05398">
    <property type="entry name" value="NT_ClassII-CCAase"/>
    <property type="match status" value="1"/>
</dbReference>
<evidence type="ECO:0000256" key="6">
    <source>
        <dbReference type="ARBA" id="ARBA00023163"/>
    </source>
</evidence>
<keyword evidence="3 7" id="KW-0547">Nucleotide-binding</keyword>
<dbReference type="Proteomes" id="UP000262004">
    <property type="component" value="Chromosome"/>
</dbReference>
<evidence type="ECO:0000313" key="14">
    <source>
        <dbReference type="Proteomes" id="UP000262004"/>
    </source>
</evidence>
<dbReference type="GO" id="GO:0043633">
    <property type="term" value="P:polyadenylation-dependent RNA catabolic process"/>
    <property type="evidence" value="ECO:0007669"/>
    <property type="project" value="InterPro"/>
</dbReference>
<dbReference type="AlphaFoldDB" id="A0A2Z6E050"/>
<dbReference type="SUPFAM" id="SSF81891">
    <property type="entry name" value="Poly A polymerase C-terminal region-like"/>
    <property type="match status" value="1"/>
</dbReference>
<name>A0A2Z6E050_HYDTE</name>
<evidence type="ECO:0000256" key="1">
    <source>
        <dbReference type="ARBA" id="ARBA00022664"/>
    </source>
</evidence>
<dbReference type="OrthoDB" id="5288233at2"/>
<sequence>MIRKILRTLTAKIAPRPKPAVLNAAHYGIAPERISPAARRVCETLQRNGHQGLIVGGAVRDLILGRKPKDFDVATDAPPERVRALFRRSRIIGRRFRIVHVYAGRETVEVTTFRAHVDPNALATDEHGRILEDNVFGTIEEDALRRDFTANALYYDPIQGVIHDFHHGVGDLQAGVLRMIGDPEKRYREDPVRMLRAVRLATKLGLTIDAAARAPLRRLAPLLANVPQARLVDELIKVLTSGRALHCLARLQEEGLAEHALAPVERLLAVPHYRTFLEIALDATDRRIHEGKPVSPAFTLGAMLWPVVREAWVAGEQAGLPRVPALQAACDEVLSGDFAALALTRAMAADMRELWLLQPRFEKRTGKYPYRLLTQPRYRAAWDFLMLRVCAGEVPEALGMWWERFAHASEAERAELIRAAQQGNAPGKKKRRRRKKAKPRSADAAVAQTDAAPPVATPSKEA</sequence>
<dbReference type="PANTHER" id="PTHR43051:SF1">
    <property type="entry name" value="POLYNUCLEOTIDE ADENYLYLTRANSFERASE FAMILY PROTEIN"/>
    <property type="match status" value="1"/>
</dbReference>
<evidence type="ECO:0000313" key="13">
    <source>
        <dbReference type="EMBL" id="BBD77875.1"/>
    </source>
</evidence>
<feature type="domain" description="Polymerase A arginine-rich C-terminal" evidence="11">
    <location>
        <begin position="319"/>
        <end position="436"/>
    </location>
</feature>
<keyword evidence="6 7" id="KW-0804">Transcription</keyword>
<dbReference type="EC" id="2.7.7.19" evidence="7"/>
<organism evidence="13 14">
    <name type="scientific">Hydrogenophilus thermoluteolus</name>
    <name type="common">Pseudomonas hydrogenothermophila</name>
    <dbReference type="NCBI Taxonomy" id="297"/>
    <lineage>
        <taxon>Bacteria</taxon>
        <taxon>Pseudomonadati</taxon>
        <taxon>Pseudomonadota</taxon>
        <taxon>Hydrogenophilia</taxon>
        <taxon>Hydrogenophilales</taxon>
        <taxon>Hydrogenophilaceae</taxon>
        <taxon>Hydrogenophilus</taxon>
    </lineage>
</organism>
<dbReference type="Gene3D" id="3.30.460.10">
    <property type="entry name" value="Beta Polymerase, domain 2"/>
    <property type="match status" value="1"/>
</dbReference>
<evidence type="ECO:0000259" key="11">
    <source>
        <dbReference type="Pfam" id="PF12626"/>
    </source>
</evidence>
<feature type="domain" description="tRNA nucleotidyltransferase/poly(A) polymerase RNA and SrmB- binding" evidence="12">
    <location>
        <begin position="205"/>
        <end position="261"/>
    </location>
</feature>
<feature type="active site" evidence="7">
    <location>
        <position position="70"/>
    </location>
</feature>
<dbReference type="InterPro" id="IPR032828">
    <property type="entry name" value="PolyA_RNA-bd"/>
</dbReference>
<protein>
    <recommendedName>
        <fullName evidence="7">Poly(A) polymerase I</fullName>
        <shortName evidence="7">PAP I</shortName>
        <ecNumber evidence="7">2.7.7.19</ecNumber>
    </recommendedName>
</protein>
<feature type="active site" evidence="7">
    <location>
        <position position="147"/>
    </location>
</feature>
<comment type="function">
    <text evidence="7">Adds poly(A) tail to the 3' end of many RNAs, which usually targets these RNAs for decay. Plays a significant role in the global control of gene expression, through influencing the rate of transcript degradation, and in the general RNA quality control.</text>
</comment>
<evidence type="ECO:0000256" key="9">
    <source>
        <dbReference type="SAM" id="MobiDB-lite"/>
    </source>
</evidence>